<dbReference type="AlphaFoldDB" id="A0A151IJ20"/>
<evidence type="ECO:0000256" key="2">
    <source>
        <dbReference type="PROSITE-ProRule" id="PRU00235"/>
    </source>
</evidence>
<feature type="repeat" description="RCC1" evidence="2">
    <location>
        <begin position="80"/>
        <end position="132"/>
    </location>
</feature>
<name>A0A151IJ20_9HYME</name>
<dbReference type="PROSITE" id="PS50097">
    <property type="entry name" value="BTB"/>
    <property type="match status" value="1"/>
</dbReference>
<feature type="non-terminal residue" evidence="4">
    <location>
        <position position="1"/>
    </location>
</feature>
<evidence type="ECO:0000259" key="3">
    <source>
        <dbReference type="PROSITE" id="PS50097"/>
    </source>
</evidence>
<dbReference type="Proteomes" id="UP000078542">
    <property type="component" value="Unassembled WGS sequence"/>
</dbReference>
<dbReference type="EMBL" id="KQ977412">
    <property type="protein sequence ID" value="KYN02897.1"/>
    <property type="molecule type" value="Genomic_DNA"/>
</dbReference>
<dbReference type="SUPFAM" id="SSF54695">
    <property type="entry name" value="POZ domain"/>
    <property type="match status" value="1"/>
</dbReference>
<dbReference type="InterPro" id="IPR009091">
    <property type="entry name" value="RCC1/BLIP-II"/>
</dbReference>
<dbReference type="PANTHER" id="PTHR22870:SF466">
    <property type="entry name" value="ANKYRIN REPEAT-CONTAINING PROTEIN"/>
    <property type="match status" value="1"/>
</dbReference>
<dbReference type="STRING" id="456900.A0A151IJ20"/>
<dbReference type="PROSITE" id="PS00626">
    <property type="entry name" value="RCC1_2"/>
    <property type="match status" value="1"/>
</dbReference>
<dbReference type="SMART" id="SM00225">
    <property type="entry name" value="BTB"/>
    <property type="match status" value="1"/>
</dbReference>
<dbReference type="Gene3D" id="3.30.710.10">
    <property type="entry name" value="Potassium Channel Kv1.1, Chain A"/>
    <property type="match status" value="1"/>
</dbReference>
<dbReference type="InterPro" id="IPR000408">
    <property type="entry name" value="Reg_chr_condens"/>
</dbReference>
<keyword evidence="5" id="KW-1185">Reference proteome</keyword>
<dbReference type="SUPFAM" id="SSF50985">
    <property type="entry name" value="RCC1/BLIP-II"/>
    <property type="match status" value="1"/>
</dbReference>
<dbReference type="InterPro" id="IPR051210">
    <property type="entry name" value="Ub_ligase/GEF_domain"/>
</dbReference>
<proteinExistence type="predicted"/>
<dbReference type="PANTHER" id="PTHR22870">
    <property type="entry name" value="REGULATOR OF CHROMOSOME CONDENSATION"/>
    <property type="match status" value="1"/>
</dbReference>
<gene>
    <name evidence="4" type="ORF">ALC62_06296</name>
</gene>
<keyword evidence="1" id="KW-0677">Repeat</keyword>
<reference evidence="4 5" key="1">
    <citation type="submission" date="2016-03" db="EMBL/GenBank/DDBJ databases">
        <title>Cyphomyrmex costatus WGS genome.</title>
        <authorList>
            <person name="Nygaard S."/>
            <person name="Hu H."/>
            <person name="Boomsma J."/>
            <person name="Zhang G."/>
        </authorList>
    </citation>
    <scope>NUCLEOTIDE SEQUENCE [LARGE SCALE GENOMIC DNA]</scope>
    <source>
        <strain evidence="4">MS0001</strain>
        <tissue evidence="4">Whole body</tissue>
    </source>
</reference>
<dbReference type="Pfam" id="PF00651">
    <property type="entry name" value="BTB"/>
    <property type="match status" value="1"/>
</dbReference>
<sequence>IRYVPHKFDWSNTRIVKTASDTNNGSFLILTDDGKVYYKMSNHWFRESQGIYQINIKDEYQTITSMSCGKNFFVMVTNIGKIYTWGHNANIQLGVPEMYIFSRNPLEITELSSKSIVKVASGKYHTLALTDKGKVYAWGSNKHWQLVPNRRDSRSIFYGHHPFMLNIPNMKKASDIATMANCSIVKSSENGLIYLWGRICKVEMRNHVVCEYTNIFDISNTNNAHSPMSMVHDFTDEECNILNDLEAAFNDESTSDLTIKNRNRSMIYVHKSILKIRCSYFRTLLGYIESTESIINRDIYVYAVYETFFKYLYTGKFDLASVHDLLDLLVLADDVGEKNLEMDCFPAIRKAITVSNVIDLFNLVNKVYEKMLPDKHKEVIEYCFPFFYCA</sequence>
<protein>
    <submittedName>
        <fullName evidence="4">RCC1 and BTB domain-containing protein 2</fullName>
    </submittedName>
</protein>
<dbReference type="PROSITE" id="PS50012">
    <property type="entry name" value="RCC1_3"/>
    <property type="match status" value="1"/>
</dbReference>
<evidence type="ECO:0000313" key="5">
    <source>
        <dbReference type="Proteomes" id="UP000078542"/>
    </source>
</evidence>
<dbReference type="Gene3D" id="2.130.10.30">
    <property type="entry name" value="Regulator of chromosome condensation 1/beta-lactamase-inhibitor protein II"/>
    <property type="match status" value="1"/>
</dbReference>
<dbReference type="InterPro" id="IPR000210">
    <property type="entry name" value="BTB/POZ_dom"/>
</dbReference>
<organism evidence="4 5">
    <name type="scientific">Cyphomyrmex costatus</name>
    <dbReference type="NCBI Taxonomy" id="456900"/>
    <lineage>
        <taxon>Eukaryota</taxon>
        <taxon>Metazoa</taxon>
        <taxon>Ecdysozoa</taxon>
        <taxon>Arthropoda</taxon>
        <taxon>Hexapoda</taxon>
        <taxon>Insecta</taxon>
        <taxon>Pterygota</taxon>
        <taxon>Neoptera</taxon>
        <taxon>Endopterygota</taxon>
        <taxon>Hymenoptera</taxon>
        <taxon>Apocrita</taxon>
        <taxon>Aculeata</taxon>
        <taxon>Formicoidea</taxon>
        <taxon>Formicidae</taxon>
        <taxon>Myrmicinae</taxon>
        <taxon>Cyphomyrmex</taxon>
    </lineage>
</organism>
<accession>A0A151IJ20</accession>
<evidence type="ECO:0000313" key="4">
    <source>
        <dbReference type="EMBL" id="KYN02897.1"/>
    </source>
</evidence>
<dbReference type="Pfam" id="PF13540">
    <property type="entry name" value="RCC1_2"/>
    <property type="match status" value="2"/>
</dbReference>
<feature type="domain" description="BTB" evidence="3">
    <location>
        <begin position="255"/>
        <end position="321"/>
    </location>
</feature>
<dbReference type="InterPro" id="IPR011333">
    <property type="entry name" value="SKP1/BTB/POZ_sf"/>
</dbReference>
<evidence type="ECO:0000256" key="1">
    <source>
        <dbReference type="ARBA" id="ARBA00022737"/>
    </source>
</evidence>